<evidence type="ECO:0000256" key="1">
    <source>
        <dbReference type="SAM" id="MobiDB-lite"/>
    </source>
</evidence>
<feature type="compositionally biased region" description="Basic and acidic residues" evidence="1">
    <location>
        <begin position="420"/>
        <end position="431"/>
    </location>
</feature>
<feature type="region of interest" description="Disordered" evidence="1">
    <location>
        <begin position="114"/>
        <end position="383"/>
    </location>
</feature>
<feature type="region of interest" description="Disordered" evidence="1">
    <location>
        <begin position="412"/>
        <end position="446"/>
    </location>
</feature>
<sequence>MIWWRRDASWARTPIHQYLRRLRDQEAALRSRPFSKSNPKAVSHKDDDKNRPAGMSNLEWAQLQYHERWKRRFEEDPYKALFGASESMLNGKGLMDWGWIHKTFPKWMVEEIPIDGNGRKGKEEKPSSKSQREDTVTPTSRKKDQTDKGGSTGQTYPKKVNINEEPLLKEHEPLFPEPSFRTTHFDRPSWTSGVDSPSDSRRPREQPPTQPDAKPSPLETDQKQKKFSNGTPNGVNKAPTRLDATSTNFNWLKEGEISTAPTSEVKSSDGKATRKNSTARETSFIEEFLTDTPQSTVPPSQPRQTSSEWRQTSLERRSPADFVPKPQRRTDIPTANVTARQSPIQELDTSGSEHTSLDHSSPKNEVHKPENAGKWGKMTGNGAGSLDAQQELADLKECRVHTLFANPRLWDVSTSNQPKTKSDKSEERPIEPGKTLECNTEPTAKPTTTVSYKQALNKLPKDDLDFLSADDIRASMGHQRNERKDDGEVRNKLEKDFEDFHRKDDELHPLIQSKIIGDQHIRRVKRELGKKADTALNKETASTPINALAKAETTSKPTESAHIQTNYASSPEVSVLETGIDFMIKWLHAGGNTIARSFFQDPVDVLADQTRLQDGVCPDPFFKGIVSGIQKSRRATWQVKFDLEEDIKASKPLIERLTNNEKSVMLAAGIINGSVPTNSRRIDDRPAEDRVRVLKRGLLATDDEFKKACAAVDALDTSTPPSVALSRRLRIAANVLQKNAKLTRVMIFGLQTRLESAEGQPSQQSRDLAHRLLALQDTQLALARMVSRRMQALGISPMLEENSSTKAQIVETPSTPEAEVNKPDEALPSASEKYDVANKHMLNALADAKLATEVSDQKTAMEGLSDDGYSCSPKPSVRKPLDVPSPLAHSLFRPFGLQFESLGTENEAKEKAKEMQNAAAQKQADKQLAAEVKKAYEDVYGTITVNHRQVPSDEEVPVETSEQKEDDVKLQSSEKAVDMDPSRKEAASPCKPLRGQSTIQMLKEDSVSPTISATHTSASDVERSKISTTGAPQTELANPSTPLESIATTEITNEPIPAESRPASSNAPSYTPSYRIYCHDPATDELIIAPYLPNPSSSSSIPSTNDDSTPTIPYHIALSKLSQPSKFLPHLPHDSEVIASSEHMLITRSTTAPNDSEEPLTETTRIPCSFPQETESTAETDKAEESATEADSHWQPGINPIDGTTRLSPTGFVGTNSLDLEREFDERRSAASEHHGKFSGRQGYDAGRRAVEDKDGEKERGSRWAREQGGKEEKKGKRIGVGGVAKTAIVAGAWCYVVGVVAELVR</sequence>
<feature type="region of interest" description="Disordered" evidence="1">
    <location>
        <begin position="30"/>
        <end position="55"/>
    </location>
</feature>
<dbReference type="EMBL" id="ML976982">
    <property type="protein sequence ID" value="KAF1960797.1"/>
    <property type="molecule type" value="Genomic_DNA"/>
</dbReference>
<feature type="compositionally biased region" description="Polar residues" evidence="1">
    <location>
        <begin position="1007"/>
        <end position="1019"/>
    </location>
</feature>
<evidence type="ECO:0000313" key="3">
    <source>
        <dbReference type="Proteomes" id="UP000800035"/>
    </source>
</evidence>
<feature type="compositionally biased region" description="Polar residues" evidence="1">
    <location>
        <begin position="1205"/>
        <end position="1214"/>
    </location>
</feature>
<keyword evidence="3" id="KW-1185">Reference proteome</keyword>
<name>A0A6A5UIA2_9PLEO</name>
<feature type="compositionally biased region" description="Basic and acidic residues" evidence="1">
    <location>
        <begin position="975"/>
        <end position="986"/>
    </location>
</feature>
<feature type="compositionally biased region" description="Polar residues" evidence="1">
    <location>
        <begin position="333"/>
        <end position="354"/>
    </location>
</feature>
<feature type="compositionally biased region" description="Polar residues" evidence="1">
    <location>
        <begin position="437"/>
        <end position="446"/>
    </location>
</feature>
<accession>A0A6A5UIA2</accession>
<feature type="compositionally biased region" description="Basic and acidic residues" evidence="1">
    <location>
        <begin position="1226"/>
        <end position="1236"/>
    </location>
</feature>
<gene>
    <name evidence="2" type="ORF">CC80DRAFT_590136</name>
</gene>
<dbReference type="Proteomes" id="UP000800035">
    <property type="component" value="Unassembled WGS sequence"/>
</dbReference>
<feature type="compositionally biased region" description="Polar residues" evidence="1">
    <location>
        <begin position="1026"/>
        <end position="1044"/>
    </location>
</feature>
<feature type="compositionally biased region" description="Polar residues" evidence="1">
    <location>
        <begin position="1161"/>
        <end position="1177"/>
    </location>
</feature>
<proteinExistence type="predicted"/>
<feature type="compositionally biased region" description="Basic and acidic residues" evidence="1">
    <location>
        <begin position="1246"/>
        <end position="1275"/>
    </location>
</feature>
<feature type="region of interest" description="Disordered" evidence="1">
    <location>
        <begin position="1149"/>
        <end position="1214"/>
    </location>
</feature>
<feature type="compositionally biased region" description="Basic and acidic residues" evidence="1">
    <location>
        <begin position="117"/>
        <end position="147"/>
    </location>
</feature>
<feature type="region of interest" description="Disordered" evidence="1">
    <location>
        <begin position="1003"/>
        <end position="1044"/>
    </location>
</feature>
<feature type="region of interest" description="Disordered" evidence="1">
    <location>
        <begin position="948"/>
        <end position="991"/>
    </location>
</feature>
<protein>
    <submittedName>
        <fullName evidence="2">Uncharacterized protein</fullName>
    </submittedName>
</protein>
<dbReference type="OrthoDB" id="3946750at2759"/>
<organism evidence="2 3">
    <name type="scientific">Byssothecium circinans</name>
    <dbReference type="NCBI Taxonomy" id="147558"/>
    <lineage>
        <taxon>Eukaryota</taxon>
        <taxon>Fungi</taxon>
        <taxon>Dikarya</taxon>
        <taxon>Ascomycota</taxon>
        <taxon>Pezizomycotina</taxon>
        <taxon>Dothideomycetes</taxon>
        <taxon>Pleosporomycetidae</taxon>
        <taxon>Pleosporales</taxon>
        <taxon>Massarineae</taxon>
        <taxon>Massarinaceae</taxon>
        <taxon>Byssothecium</taxon>
    </lineage>
</organism>
<feature type="region of interest" description="Disordered" evidence="1">
    <location>
        <begin position="1226"/>
        <end position="1277"/>
    </location>
</feature>
<feature type="compositionally biased region" description="Basic and acidic residues" evidence="1">
    <location>
        <begin position="355"/>
        <end position="371"/>
    </location>
</feature>
<reference evidence="2" key="1">
    <citation type="journal article" date="2020" name="Stud. Mycol.">
        <title>101 Dothideomycetes genomes: a test case for predicting lifestyles and emergence of pathogens.</title>
        <authorList>
            <person name="Haridas S."/>
            <person name="Albert R."/>
            <person name="Binder M."/>
            <person name="Bloem J."/>
            <person name="Labutti K."/>
            <person name="Salamov A."/>
            <person name="Andreopoulos B."/>
            <person name="Baker S."/>
            <person name="Barry K."/>
            <person name="Bills G."/>
            <person name="Bluhm B."/>
            <person name="Cannon C."/>
            <person name="Castanera R."/>
            <person name="Culley D."/>
            <person name="Daum C."/>
            <person name="Ezra D."/>
            <person name="Gonzalez J."/>
            <person name="Henrissat B."/>
            <person name="Kuo A."/>
            <person name="Liang C."/>
            <person name="Lipzen A."/>
            <person name="Lutzoni F."/>
            <person name="Magnuson J."/>
            <person name="Mondo S."/>
            <person name="Nolan M."/>
            <person name="Ohm R."/>
            <person name="Pangilinan J."/>
            <person name="Park H.-J."/>
            <person name="Ramirez L."/>
            <person name="Alfaro M."/>
            <person name="Sun H."/>
            <person name="Tritt A."/>
            <person name="Yoshinaga Y."/>
            <person name="Zwiers L.-H."/>
            <person name="Turgeon B."/>
            <person name="Goodwin S."/>
            <person name="Spatafora J."/>
            <person name="Crous P."/>
            <person name="Grigoriev I."/>
        </authorList>
    </citation>
    <scope>NUCLEOTIDE SEQUENCE</scope>
    <source>
        <strain evidence="2">CBS 675.92</strain>
    </source>
</reference>
<feature type="compositionally biased region" description="Polar residues" evidence="1">
    <location>
        <begin position="291"/>
        <end position="312"/>
    </location>
</feature>
<evidence type="ECO:0000313" key="2">
    <source>
        <dbReference type="EMBL" id="KAF1960797.1"/>
    </source>
</evidence>